<organism evidence="2 3">
    <name type="scientific">Deinococcus psychrotolerans</name>
    <dbReference type="NCBI Taxonomy" id="2489213"/>
    <lineage>
        <taxon>Bacteria</taxon>
        <taxon>Thermotogati</taxon>
        <taxon>Deinococcota</taxon>
        <taxon>Deinococci</taxon>
        <taxon>Deinococcales</taxon>
        <taxon>Deinococcaceae</taxon>
        <taxon>Deinococcus</taxon>
    </lineage>
</organism>
<dbReference type="Proteomes" id="UP000276417">
    <property type="component" value="Chromosome 1"/>
</dbReference>
<accession>A0A3G8YIY3</accession>
<feature type="transmembrane region" description="Helical" evidence="1">
    <location>
        <begin position="7"/>
        <end position="29"/>
    </location>
</feature>
<feature type="transmembrane region" description="Helical" evidence="1">
    <location>
        <begin position="91"/>
        <end position="116"/>
    </location>
</feature>
<proteinExistence type="predicted"/>
<dbReference type="EMBL" id="CP034183">
    <property type="protein sequence ID" value="AZI41391.1"/>
    <property type="molecule type" value="Genomic_DNA"/>
</dbReference>
<dbReference type="RefSeq" id="WP_124867105.1">
    <property type="nucleotide sequence ID" value="NZ_CP034183.1"/>
</dbReference>
<reference evidence="2 3" key="1">
    <citation type="submission" date="2018-11" db="EMBL/GenBank/DDBJ databases">
        <title>Deinococcus shelandsis sp. nov., isolated from South Shetland Islands soil of Antarctica.</title>
        <authorList>
            <person name="Tian J."/>
        </authorList>
    </citation>
    <scope>NUCLEOTIDE SEQUENCE [LARGE SCALE GENOMIC DNA]</scope>
    <source>
        <strain evidence="2 3">S14-83T</strain>
    </source>
</reference>
<evidence type="ECO:0000256" key="1">
    <source>
        <dbReference type="SAM" id="Phobius"/>
    </source>
</evidence>
<protein>
    <submittedName>
        <fullName evidence="2">Uncharacterized protein</fullName>
    </submittedName>
</protein>
<evidence type="ECO:0000313" key="3">
    <source>
        <dbReference type="Proteomes" id="UP000276417"/>
    </source>
</evidence>
<evidence type="ECO:0000313" key="2">
    <source>
        <dbReference type="EMBL" id="AZI41391.1"/>
    </source>
</evidence>
<gene>
    <name evidence="2" type="ORF">EHF33_00355</name>
</gene>
<sequence length="121" mass="13339">MTPLLRIALIAAVIMAALNIFFAAGQFGGLSALPLWFYLGQFLLFPAFIFNVQLFPQASNTPDFARRVGLYALGWALPFGVYKLSQDMLSPAFSLGVSLMTLLVTCLLFGVVMSFLRRPQQ</sequence>
<dbReference type="OrthoDB" id="70381at2"/>
<dbReference type="KEGG" id="dph:EHF33_00355"/>
<feature type="transmembrane region" description="Helical" evidence="1">
    <location>
        <begin position="35"/>
        <end position="56"/>
    </location>
</feature>
<keyword evidence="1" id="KW-0812">Transmembrane</keyword>
<keyword evidence="3" id="KW-1185">Reference proteome</keyword>
<keyword evidence="1" id="KW-1133">Transmembrane helix</keyword>
<feature type="transmembrane region" description="Helical" evidence="1">
    <location>
        <begin position="68"/>
        <end position="85"/>
    </location>
</feature>
<keyword evidence="1" id="KW-0472">Membrane</keyword>
<name>A0A3G8YIY3_9DEIO</name>
<dbReference type="AlphaFoldDB" id="A0A3G8YIY3"/>